<dbReference type="RefSeq" id="WP_045946689.1">
    <property type="nucleotide sequence ID" value="NZ_JZWV01000160.1"/>
</dbReference>
<name>A0A0F4JQJ1_9ACTN</name>
<reference evidence="1 2" key="1">
    <citation type="submission" date="2015-02" db="EMBL/GenBank/DDBJ databases">
        <authorList>
            <person name="Ju K.-S."/>
            <person name="Doroghazi J.R."/>
            <person name="Metcalf W."/>
        </authorList>
    </citation>
    <scope>NUCLEOTIDE SEQUENCE [LARGE SCALE GENOMIC DNA]</scope>
    <source>
        <strain evidence="1 2">NRRL ISP-5550</strain>
    </source>
</reference>
<proteinExistence type="predicted"/>
<keyword evidence="2" id="KW-1185">Reference proteome</keyword>
<evidence type="ECO:0000313" key="1">
    <source>
        <dbReference type="EMBL" id="KJY36445.1"/>
    </source>
</evidence>
<comment type="caution">
    <text evidence="1">The sequence shown here is derived from an EMBL/GenBank/DDBJ whole genome shotgun (WGS) entry which is preliminary data.</text>
</comment>
<sequence>MSFFTEGRSLTKGRVRVHQPTDEDKRVQNALISEQYQPCQRIALTTCRDPRVDIECVVEDGYAWMCANWPNRPADPVGWLHSLVRSYARKARKQVPDSWTRKDWYGWRVYAEYFADVADEEVAKGLRVVDEMPESMKRIFEARCVFGYRREVTAELFRVSVDSVGTSDAIARIRAVTDAEAVLAFFAEQMEGGS</sequence>
<protein>
    <submittedName>
        <fullName evidence="1">Uncharacterized protein</fullName>
    </submittedName>
</protein>
<dbReference type="EMBL" id="JZWV01000160">
    <property type="protein sequence ID" value="KJY36445.1"/>
    <property type="molecule type" value="Genomic_DNA"/>
</dbReference>
<evidence type="ECO:0000313" key="2">
    <source>
        <dbReference type="Proteomes" id="UP000033551"/>
    </source>
</evidence>
<accession>A0A0F4JQJ1</accession>
<gene>
    <name evidence="1" type="ORF">VR44_08010</name>
</gene>
<dbReference type="AlphaFoldDB" id="A0A0F4JQJ1"/>
<dbReference type="PATRIC" id="fig|68223.7.peg.4427"/>
<organism evidence="1 2">
    <name type="scientific">Streptomyces katrae</name>
    <dbReference type="NCBI Taxonomy" id="68223"/>
    <lineage>
        <taxon>Bacteria</taxon>
        <taxon>Bacillati</taxon>
        <taxon>Actinomycetota</taxon>
        <taxon>Actinomycetes</taxon>
        <taxon>Kitasatosporales</taxon>
        <taxon>Streptomycetaceae</taxon>
        <taxon>Streptomyces</taxon>
    </lineage>
</organism>
<dbReference type="Proteomes" id="UP000033551">
    <property type="component" value="Unassembled WGS sequence"/>
</dbReference>